<evidence type="ECO:0000313" key="3">
    <source>
        <dbReference type="WBParaSite" id="L893_g323.t1"/>
    </source>
</evidence>
<sequence length="80" mass="9461">MERQRTRSGASGELDARGEPRFRAGGVHREAQMVPFTAKRNRKISARNEAKRIDQKSRWAFPLSFLFFNLSYWTYYLYLA</sequence>
<organism evidence="2 3">
    <name type="scientific">Steinernema glaseri</name>
    <dbReference type="NCBI Taxonomy" id="37863"/>
    <lineage>
        <taxon>Eukaryota</taxon>
        <taxon>Metazoa</taxon>
        <taxon>Ecdysozoa</taxon>
        <taxon>Nematoda</taxon>
        <taxon>Chromadorea</taxon>
        <taxon>Rhabditida</taxon>
        <taxon>Tylenchina</taxon>
        <taxon>Panagrolaimomorpha</taxon>
        <taxon>Strongyloidoidea</taxon>
        <taxon>Steinernematidae</taxon>
        <taxon>Steinernema</taxon>
    </lineage>
</organism>
<feature type="transmembrane region" description="Helical" evidence="1">
    <location>
        <begin position="59"/>
        <end position="78"/>
    </location>
</feature>
<keyword evidence="1" id="KW-1133">Transmembrane helix</keyword>
<evidence type="ECO:0000313" key="2">
    <source>
        <dbReference type="Proteomes" id="UP000095287"/>
    </source>
</evidence>
<accession>A0A1I8A2U4</accession>
<reference evidence="3" key="1">
    <citation type="submission" date="2016-11" db="UniProtKB">
        <authorList>
            <consortium name="WormBaseParasite"/>
        </authorList>
    </citation>
    <scope>IDENTIFICATION</scope>
</reference>
<dbReference type="WBParaSite" id="L893_g323.t1">
    <property type="protein sequence ID" value="L893_g323.t1"/>
    <property type="gene ID" value="L893_g323"/>
</dbReference>
<dbReference type="InterPro" id="IPR038050">
    <property type="entry name" value="Neuro_actylchol_rec"/>
</dbReference>
<name>A0A1I8A2U4_9BILA</name>
<proteinExistence type="predicted"/>
<dbReference type="Gene3D" id="1.20.58.390">
    <property type="entry name" value="Neurotransmitter-gated ion-channel transmembrane domain"/>
    <property type="match status" value="1"/>
</dbReference>
<dbReference type="Proteomes" id="UP000095287">
    <property type="component" value="Unplaced"/>
</dbReference>
<protein>
    <submittedName>
        <fullName evidence="3">Neur_chan_memb domain-containing protein</fullName>
    </submittedName>
</protein>
<dbReference type="InterPro" id="IPR036719">
    <property type="entry name" value="Neuro-gated_channel_TM_sf"/>
</dbReference>
<dbReference type="SUPFAM" id="SSF90112">
    <property type="entry name" value="Neurotransmitter-gated ion-channel transmembrane pore"/>
    <property type="match status" value="1"/>
</dbReference>
<dbReference type="GO" id="GO:0016020">
    <property type="term" value="C:membrane"/>
    <property type="evidence" value="ECO:0007669"/>
    <property type="project" value="InterPro"/>
</dbReference>
<dbReference type="AlphaFoldDB" id="A0A1I8A2U4"/>
<dbReference type="GO" id="GO:0006811">
    <property type="term" value="P:monoatomic ion transport"/>
    <property type="evidence" value="ECO:0007669"/>
    <property type="project" value="InterPro"/>
</dbReference>
<evidence type="ECO:0000256" key="1">
    <source>
        <dbReference type="SAM" id="Phobius"/>
    </source>
</evidence>
<keyword evidence="1" id="KW-0812">Transmembrane</keyword>
<keyword evidence="1" id="KW-0472">Membrane</keyword>
<keyword evidence="2" id="KW-1185">Reference proteome</keyword>